<dbReference type="OrthoDB" id="5195079at2"/>
<dbReference type="PANTHER" id="PTHR43677">
    <property type="entry name" value="SHORT-CHAIN DEHYDROGENASE/REDUCTASE"/>
    <property type="match status" value="1"/>
</dbReference>
<dbReference type="InterPro" id="IPR011032">
    <property type="entry name" value="GroES-like_sf"/>
</dbReference>
<dbReference type="InterPro" id="IPR036291">
    <property type="entry name" value="NAD(P)-bd_dom_sf"/>
</dbReference>
<protein>
    <submittedName>
        <fullName evidence="2">NADPH2:quinone reductase</fullName>
    </submittedName>
</protein>
<dbReference type="Gene3D" id="3.90.180.10">
    <property type="entry name" value="Medium-chain alcohol dehydrogenases, catalytic domain"/>
    <property type="match status" value="1"/>
</dbReference>
<dbReference type="InterPro" id="IPR020843">
    <property type="entry name" value="ER"/>
</dbReference>
<dbReference type="Gene3D" id="3.40.50.720">
    <property type="entry name" value="NAD(P)-binding Rossmann-like Domain"/>
    <property type="match status" value="1"/>
</dbReference>
<keyword evidence="3" id="KW-1185">Reference proteome</keyword>
<dbReference type="Pfam" id="PF08240">
    <property type="entry name" value="ADH_N"/>
    <property type="match status" value="1"/>
</dbReference>
<dbReference type="SUPFAM" id="SSF51735">
    <property type="entry name" value="NAD(P)-binding Rossmann-fold domains"/>
    <property type="match status" value="1"/>
</dbReference>
<proteinExistence type="predicted"/>
<reference evidence="3" key="1">
    <citation type="submission" date="2016-06" db="EMBL/GenBank/DDBJ databases">
        <authorList>
            <person name="Varghese N."/>
            <person name="Submissions Spin"/>
        </authorList>
    </citation>
    <scope>NUCLEOTIDE SEQUENCE [LARGE SCALE GENOMIC DNA]</scope>
    <source>
        <strain evidence="3">DSM 45647</strain>
    </source>
</reference>
<dbReference type="GO" id="GO:0016491">
    <property type="term" value="F:oxidoreductase activity"/>
    <property type="evidence" value="ECO:0007669"/>
    <property type="project" value="InterPro"/>
</dbReference>
<evidence type="ECO:0000259" key="1">
    <source>
        <dbReference type="SMART" id="SM00829"/>
    </source>
</evidence>
<dbReference type="SUPFAM" id="SSF50129">
    <property type="entry name" value="GroES-like"/>
    <property type="match status" value="1"/>
</dbReference>
<dbReference type="RefSeq" id="WP_091061758.1">
    <property type="nucleotide sequence ID" value="NZ_FMDM01000005.1"/>
</dbReference>
<dbReference type="STRING" id="745366.GA0070213_105132"/>
<accession>A0A1C5I984</accession>
<gene>
    <name evidence="2" type="ORF">GA0070213_105132</name>
</gene>
<dbReference type="Pfam" id="PF13602">
    <property type="entry name" value="ADH_zinc_N_2"/>
    <property type="match status" value="1"/>
</dbReference>
<name>A0A1C5I984_9ACTN</name>
<dbReference type="AlphaFoldDB" id="A0A1C5I984"/>
<dbReference type="InterPro" id="IPR013154">
    <property type="entry name" value="ADH-like_N"/>
</dbReference>
<dbReference type="InterPro" id="IPR051397">
    <property type="entry name" value="Zn-ADH-like_protein"/>
</dbReference>
<sequence>MRAVWLREFGGPEVLVPGPAPDPTPGPGQVLVEVAHANITFVETMFRATGFGPFAADLPLIPGNGVGGTITAVGPGVDPTLVGQLVVTGTGGTGGYAERVVVDRDAPIPVPPGLPLDQAVAVLADGRTALMLTRSANLRPGDRVLVLAAAGGVGTLLVQLVGLAGATVVAAAGGPDKTALLRGAMLDVVVDYREPGWADPVRAAVDAVDVVFDGVGGTLAREAFDLLDRGGRMISYGLASGAWADVPADAAADRAVALLRPRPRPDELRALTEEALAMAAAGRLRPLIAQRFPLERAADAHAAMEARSTVGKTLLDVR</sequence>
<dbReference type="PANTHER" id="PTHR43677:SF4">
    <property type="entry name" value="QUINONE OXIDOREDUCTASE-LIKE PROTEIN 2"/>
    <property type="match status" value="1"/>
</dbReference>
<organism evidence="2 3">
    <name type="scientific">Micromonospora humi</name>
    <dbReference type="NCBI Taxonomy" id="745366"/>
    <lineage>
        <taxon>Bacteria</taxon>
        <taxon>Bacillati</taxon>
        <taxon>Actinomycetota</taxon>
        <taxon>Actinomycetes</taxon>
        <taxon>Micromonosporales</taxon>
        <taxon>Micromonosporaceae</taxon>
        <taxon>Micromonospora</taxon>
    </lineage>
</organism>
<dbReference type="EMBL" id="FMDM01000005">
    <property type="protein sequence ID" value="SCG54867.1"/>
    <property type="molecule type" value="Genomic_DNA"/>
</dbReference>
<feature type="domain" description="Enoyl reductase (ER)" evidence="1">
    <location>
        <begin position="10"/>
        <end position="315"/>
    </location>
</feature>
<evidence type="ECO:0000313" key="2">
    <source>
        <dbReference type="EMBL" id="SCG54867.1"/>
    </source>
</evidence>
<evidence type="ECO:0000313" key="3">
    <source>
        <dbReference type="Proteomes" id="UP000199360"/>
    </source>
</evidence>
<dbReference type="Proteomes" id="UP000199360">
    <property type="component" value="Unassembled WGS sequence"/>
</dbReference>
<dbReference type="SMART" id="SM00829">
    <property type="entry name" value="PKS_ER"/>
    <property type="match status" value="1"/>
</dbReference>